<dbReference type="AlphaFoldDB" id="A0AAN8SC05"/>
<dbReference type="PANTHER" id="PTHR10015">
    <property type="entry name" value="HEAT SHOCK TRANSCRIPTION FACTOR"/>
    <property type="match status" value="1"/>
</dbReference>
<keyword evidence="6" id="KW-0539">Nucleus</keyword>
<proteinExistence type="inferred from homology"/>
<gene>
    <name evidence="10" type="ORF">RUM43_004725</name>
</gene>
<reference evidence="10 11" key="1">
    <citation type="submission" date="2023-10" db="EMBL/GenBank/DDBJ databases">
        <title>Genomes of two closely related lineages of the louse Polyplax serrata with different host specificities.</title>
        <authorList>
            <person name="Martinu J."/>
            <person name="Tarabai H."/>
            <person name="Stefka J."/>
            <person name="Hypsa V."/>
        </authorList>
    </citation>
    <scope>NUCLEOTIDE SEQUENCE [LARGE SCALE GENOMIC DNA]</scope>
    <source>
        <strain evidence="10">HR10_N</strain>
    </source>
</reference>
<dbReference type="Pfam" id="PF00447">
    <property type="entry name" value="HSF_DNA-bind"/>
    <property type="match status" value="1"/>
</dbReference>
<evidence type="ECO:0000259" key="9">
    <source>
        <dbReference type="PROSITE" id="PS00434"/>
    </source>
</evidence>
<dbReference type="SUPFAM" id="SSF46785">
    <property type="entry name" value="Winged helix' DNA-binding domain"/>
    <property type="match status" value="1"/>
</dbReference>
<dbReference type="GO" id="GO:0043565">
    <property type="term" value="F:sequence-specific DNA binding"/>
    <property type="evidence" value="ECO:0007669"/>
    <property type="project" value="InterPro"/>
</dbReference>
<evidence type="ECO:0000256" key="3">
    <source>
        <dbReference type="ARBA" id="ARBA00023015"/>
    </source>
</evidence>
<evidence type="ECO:0000313" key="10">
    <source>
        <dbReference type="EMBL" id="KAK6643221.1"/>
    </source>
</evidence>
<dbReference type="GO" id="GO:0005634">
    <property type="term" value="C:nucleus"/>
    <property type="evidence" value="ECO:0007669"/>
    <property type="project" value="UniProtKB-SubCell"/>
</dbReference>
<feature type="region of interest" description="Disordered" evidence="8">
    <location>
        <begin position="652"/>
        <end position="730"/>
    </location>
</feature>
<keyword evidence="5" id="KW-0804">Transcription</keyword>
<evidence type="ECO:0000256" key="4">
    <source>
        <dbReference type="ARBA" id="ARBA00023125"/>
    </source>
</evidence>
<evidence type="ECO:0000313" key="11">
    <source>
        <dbReference type="Proteomes" id="UP001372834"/>
    </source>
</evidence>
<protein>
    <recommendedName>
        <fullName evidence="9">HSF-type DNA-binding domain-containing protein</fullName>
    </recommendedName>
</protein>
<comment type="subcellular location">
    <subcellularLocation>
        <location evidence="1">Nucleus</location>
    </subcellularLocation>
</comment>
<dbReference type="EMBL" id="JAWJWE010000002">
    <property type="protein sequence ID" value="KAK6643221.1"/>
    <property type="molecule type" value="Genomic_DNA"/>
</dbReference>
<feature type="domain" description="HSF-type DNA-binding" evidence="9">
    <location>
        <begin position="53"/>
        <end position="77"/>
    </location>
</feature>
<dbReference type="GO" id="GO:0003700">
    <property type="term" value="F:DNA-binding transcription factor activity"/>
    <property type="evidence" value="ECO:0007669"/>
    <property type="project" value="InterPro"/>
</dbReference>
<dbReference type="PANTHER" id="PTHR10015:SF427">
    <property type="entry name" value="HEAT SHOCK FACTOR PROTEIN"/>
    <property type="match status" value="1"/>
</dbReference>
<keyword evidence="4" id="KW-0238">DNA-binding</keyword>
<sequence length="730" mass="81190">MHGLSEIGPNVPAFLIKLWKLVNDPETDELICWSESNLSFIIHQPARFARELLSMYYKHNNMASFIRQLNMYGFHKIVSESGGLKNDKDWMEFAHQCFIKDHPYLLENIKRKLPNPKAGVVSSDQFTNTNVKNGTQSEILAKVLSDVNNLKGKQESWDARLASMKRENEALWRELAIFRQKHLKQEQIINRLIHFIVTMVQPSRNVPLRRRYPLMLNDIQPVKKITKISGADVTNINQGSPTGPTIHEIDTTDVLFKSPEKPDQHTTDTEFISTKIMNDKPTLKQSENVDGTAASDSIENNSGETTDNIPEDWLEVEMTEGDLIDPLTPIDPAKINPAVAAATLKQLEGTNKIKTPIAITIPSVPTSSESGKKGMTEKKIIYLTDENTTQKTLKRKRPVILKLELNKKGSSDNESDHSASSANLLELALKEYGTSGKGSSSTPTTVVKRKLVPAKPSPPIIVTGQKDLIKKVGKKGSVPQIAIDDLEYLLNAKQLNDDVAESREYEGKDSPDDPFLKLDSLYNGTYCEDQLFSNSPKETLDTNIIQSDNLDTLVDQERFSPADLVGSNVLTPKGDPENTESTLSFDPDSMAIVCQQPSPADTLTRELNSHVDSVQGEIDYLKEMLKGEGYTFDTNNLPWIFNDDPLSYGLLPPAAEDDTDEKKTEEGGISGNELMTYGAPSLMDLVDMMGSTPNNEDWTSLPTPPVTDLTTPSPSPSTFNFSSPAKRRKK</sequence>
<keyword evidence="3" id="KW-0805">Transcription regulation</keyword>
<dbReference type="InterPro" id="IPR036390">
    <property type="entry name" value="WH_DNA-bd_sf"/>
</dbReference>
<evidence type="ECO:0000256" key="5">
    <source>
        <dbReference type="ARBA" id="ARBA00023163"/>
    </source>
</evidence>
<dbReference type="SMART" id="SM00415">
    <property type="entry name" value="HSF"/>
    <property type="match status" value="1"/>
</dbReference>
<accession>A0AAN8SC05</accession>
<feature type="compositionally biased region" description="Low complexity" evidence="8">
    <location>
        <begin position="706"/>
        <end position="724"/>
    </location>
</feature>
<evidence type="ECO:0000256" key="2">
    <source>
        <dbReference type="ARBA" id="ARBA00006403"/>
    </source>
</evidence>
<dbReference type="InterPro" id="IPR000232">
    <property type="entry name" value="HSF_DNA-bd"/>
</dbReference>
<evidence type="ECO:0000256" key="8">
    <source>
        <dbReference type="SAM" id="MobiDB-lite"/>
    </source>
</evidence>
<dbReference type="Gene3D" id="1.10.10.10">
    <property type="entry name" value="Winged helix-like DNA-binding domain superfamily/Winged helix DNA-binding domain"/>
    <property type="match status" value="1"/>
</dbReference>
<evidence type="ECO:0000256" key="7">
    <source>
        <dbReference type="RuleBase" id="RU004020"/>
    </source>
</evidence>
<comment type="caution">
    <text evidence="10">The sequence shown here is derived from an EMBL/GenBank/DDBJ whole genome shotgun (WGS) entry which is preliminary data.</text>
</comment>
<evidence type="ECO:0000256" key="1">
    <source>
        <dbReference type="ARBA" id="ARBA00004123"/>
    </source>
</evidence>
<feature type="region of interest" description="Disordered" evidence="8">
    <location>
        <begin position="278"/>
        <end position="308"/>
    </location>
</feature>
<dbReference type="InterPro" id="IPR036388">
    <property type="entry name" value="WH-like_DNA-bd_sf"/>
</dbReference>
<feature type="compositionally biased region" description="Polar residues" evidence="8">
    <location>
        <begin position="283"/>
        <end position="308"/>
    </location>
</feature>
<evidence type="ECO:0000256" key="6">
    <source>
        <dbReference type="ARBA" id="ARBA00023242"/>
    </source>
</evidence>
<dbReference type="FunFam" id="1.10.10.10:FF:000027">
    <property type="entry name" value="Heat shock transcription factor 1"/>
    <property type="match status" value="1"/>
</dbReference>
<dbReference type="PROSITE" id="PS00434">
    <property type="entry name" value="HSF_DOMAIN"/>
    <property type="match status" value="1"/>
</dbReference>
<dbReference type="Proteomes" id="UP001372834">
    <property type="component" value="Unassembled WGS sequence"/>
</dbReference>
<organism evidence="10 11">
    <name type="scientific">Polyplax serrata</name>
    <name type="common">Common mouse louse</name>
    <dbReference type="NCBI Taxonomy" id="468196"/>
    <lineage>
        <taxon>Eukaryota</taxon>
        <taxon>Metazoa</taxon>
        <taxon>Ecdysozoa</taxon>
        <taxon>Arthropoda</taxon>
        <taxon>Hexapoda</taxon>
        <taxon>Insecta</taxon>
        <taxon>Pterygota</taxon>
        <taxon>Neoptera</taxon>
        <taxon>Paraneoptera</taxon>
        <taxon>Psocodea</taxon>
        <taxon>Troctomorpha</taxon>
        <taxon>Phthiraptera</taxon>
        <taxon>Anoplura</taxon>
        <taxon>Polyplacidae</taxon>
        <taxon>Polyplax</taxon>
    </lineage>
</organism>
<name>A0AAN8SC05_POLSC</name>
<comment type="similarity">
    <text evidence="2 7">Belongs to the HSF family.</text>
</comment>
<dbReference type="PRINTS" id="PR00056">
    <property type="entry name" value="HSFDOMAIN"/>
</dbReference>